<keyword evidence="1" id="KW-0472">Membrane</keyword>
<feature type="transmembrane region" description="Helical" evidence="1">
    <location>
        <begin position="37"/>
        <end position="58"/>
    </location>
</feature>
<protein>
    <submittedName>
        <fullName evidence="3">Flp pilus assembly protein TadG</fullName>
    </submittedName>
</protein>
<gene>
    <name evidence="3" type="ORF">GGQ66_000226</name>
</gene>
<evidence type="ECO:0000256" key="1">
    <source>
        <dbReference type="SAM" id="Phobius"/>
    </source>
</evidence>
<evidence type="ECO:0000313" key="4">
    <source>
        <dbReference type="Proteomes" id="UP000584824"/>
    </source>
</evidence>
<evidence type="ECO:0000313" key="3">
    <source>
        <dbReference type="EMBL" id="MBB4101710.1"/>
    </source>
</evidence>
<keyword evidence="1" id="KW-1133">Transmembrane helix</keyword>
<dbReference type="InterPro" id="IPR012495">
    <property type="entry name" value="TadE-like_dom"/>
</dbReference>
<comment type="caution">
    <text evidence="3">The sequence shown here is derived from an EMBL/GenBank/DDBJ whole genome shotgun (WGS) entry which is preliminary data.</text>
</comment>
<dbReference type="Pfam" id="PF07811">
    <property type="entry name" value="TadE"/>
    <property type="match status" value="1"/>
</dbReference>
<dbReference type="RefSeq" id="WP_183788554.1">
    <property type="nucleotide sequence ID" value="NZ_JACIDU010000001.1"/>
</dbReference>
<proteinExistence type="predicted"/>
<keyword evidence="1" id="KW-0812">Transmembrane</keyword>
<dbReference type="Proteomes" id="UP000584824">
    <property type="component" value="Unassembled WGS sequence"/>
</dbReference>
<organism evidence="3 4">
    <name type="scientific">Allorhizobium borbori</name>
    <dbReference type="NCBI Taxonomy" id="485907"/>
    <lineage>
        <taxon>Bacteria</taxon>
        <taxon>Pseudomonadati</taxon>
        <taxon>Pseudomonadota</taxon>
        <taxon>Alphaproteobacteria</taxon>
        <taxon>Hyphomicrobiales</taxon>
        <taxon>Rhizobiaceae</taxon>
        <taxon>Rhizobium/Agrobacterium group</taxon>
        <taxon>Allorhizobium</taxon>
    </lineage>
</organism>
<keyword evidence="4" id="KW-1185">Reference proteome</keyword>
<name>A0A7W6JY46_9HYPH</name>
<sequence>MSERNPKKGRLMSRKRRLLRLLPRIARTRDGAAAIEFTLLAIPYFMIVFAIFETFIAFTGEQLVSNAVDTLSRQLRTGQITSGLNLSSNKTEKEFRQAFCDEISILISCSASEVNTPSKLFLDIRSFSNFASIPKNFTMSEQSDGSIDLDTSTFQFNPGGPSTINMFRAYYKWQIITDLVRPYISNVKLGTDGSQSYFLIMATTAYKNEAYPK</sequence>
<dbReference type="AlphaFoldDB" id="A0A7W6JY46"/>
<feature type="domain" description="TadE-like" evidence="2">
    <location>
        <begin position="31"/>
        <end position="70"/>
    </location>
</feature>
<evidence type="ECO:0000259" key="2">
    <source>
        <dbReference type="Pfam" id="PF07811"/>
    </source>
</evidence>
<accession>A0A7W6JY46</accession>
<dbReference type="EMBL" id="JACIDU010000001">
    <property type="protein sequence ID" value="MBB4101710.1"/>
    <property type="molecule type" value="Genomic_DNA"/>
</dbReference>
<reference evidence="3 4" key="1">
    <citation type="submission" date="2020-08" db="EMBL/GenBank/DDBJ databases">
        <title>Genomic Encyclopedia of Type Strains, Phase IV (KMG-IV): sequencing the most valuable type-strain genomes for metagenomic binning, comparative biology and taxonomic classification.</title>
        <authorList>
            <person name="Goeker M."/>
        </authorList>
    </citation>
    <scope>NUCLEOTIDE SEQUENCE [LARGE SCALE GENOMIC DNA]</scope>
    <source>
        <strain evidence="3 4">DSM 26385</strain>
    </source>
</reference>